<dbReference type="GO" id="GO:0140359">
    <property type="term" value="F:ABC-type transporter activity"/>
    <property type="evidence" value="ECO:0007669"/>
    <property type="project" value="InterPro"/>
</dbReference>
<dbReference type="GO" id="GO:0005324">
    <property type="term" value="F:long-chain fatty acid transmembrane transporter activity"/>
    <property type="evidence" value="ECO:0007669"/>
    <property type="project" value="TreeGrafter"/>
</dbReference>
<accession>A0AAW1TE53</accession>
<dbReference type="GO" id="GO:0007031">
    <property type="term" value="P:peroxisome organization"/>
    <property type="evidence" value="ECO:0007669"/>
    <property type="project" value="TreeGrafter"/>
</dbReference>
<evidence type="ECO:0000256" key="2">
    <source>
        <dbReference type="ARBA" id="ARBA00022448"/>
    </source>
</evidence>
<dbReference type="SMART" id="SM00382">
    <property type="entry name" value="AAA"/>
    <property type="match status" value="1"/>
</dbReference>
<dbReference type="AlphaFoldDB" id="A0AAW1TE53"/>
<evidence type="ECO:0000256" key="3">
    <source>
        <dbReference type="ARBA" id="ARBA00022692"/>
    </source>
</evidence>
<dbReference type="GO" id="GO:0005524">
    <property type="term" value="F:ATP binding"/>
    <property type="evidence" value="ECO:0007669"/>
    <property type="project" value="UniProtKB-KW"/>
</dbReference>
<evidence type="ECO:0000256" key="8">
    <source>
        <dbReference type="SAM" id="Phobius"/>
    </source>
</evidence>
<feature type="transmembrane region" description="Helical" evidence="8">
    <location>
        <begin position="128"/>
        <end position="149"/>
    </location>
</feature>
<dbReference type="SUPFAM" id="SSF52540">
    <property type="entry name" value="P-loop containing nucleoside triphosphate hydrolases"/>
    <property type="match status" value="1"/>
</dbReference>
<dbReference type="Proteomes" id="UP001485043">
    <property type="component" value="Unassembled WGS sequence"/>
</dbReference>
<feature type="transmembrane region" description="Helical" evidence="8">
    <location>
        <begin position="327"/>
        <end position="346"/>
    </location>
</feature>
<organism evidence="10 11">
    <name type="scientific">Apatococcus fuscideae</name>
    <dbReference type="NCBI Taxonomy" id="2026836"/>
    <lineage>
        <taxon>Eukaryota</taxon>
        <taxon>Viridiplantae</taxon>
        <taxon>Chlorophyta</taxon>
        <taxon>core chlorophytes</taxon>
        <taxon>Trebouxiophyceae</taxon>
        <taxon>Chlorellales</taxon>
        <taxon>Chlorellaceae</taxon>
        <taxon>Apatococcus</taxon>
    </lineage>
</organism>
<evidence type="ECO:0000256" key="1">
    <source>
        <dbReference type="ARBA" id="ARBA00008575"/>
    </source>
</evidence>
<dbReference type="InterPro" id="IPR027417">
    <property type="entry name" value="P-loop_NTPase"/>
</dbReference>
<sequence>MPDASILASLTVPQKRVIAVSLLAGGLFGSQQLQKLVKASQREQNKLCADVEGKGNRLRRPKVAVDAVFFRRLLKILKVCVPSLFSAEAGLIIAQGGLLVCRTLLTDAISRIEAKAGRYLIAQDFRRFAGRLGVFMGVALPAAGVNAGLKYMQKRIQIAFMVRLTHMLHSRYCNNRAYYAASTLGGLTHADQRITEDVEKFSFSIAELYSYTFKPLLDVILFTRSLARVMGYKGQLGLYVYYVFSALVLRALTPPLALMTAQESGLSASFRTAHQRLVAHSEEVAFNDPPGGASEQMILNNHLHRLTRHARLSAFQRFVQQVFDGYFVKYLASVVALVVYAVPIYLRDPTLRGNRDDITQDYIRAMRLLQNTSKGVGDLVLVYKRVTNLAGHTSRVAELVEQVQRLSAGDHSNTHRELYIRNVSSGSLEVPEDLPEPSRTTGDVIAFDRVALNSPDGTPLVRDLTFKVPPGTSIMIMGPNGSGKSSLFRILAGLWPLQAGGITVPGQGGMFYISQRPYLVSGSLRDQLTYPQPPQSVWESTPSVVQRSFTSAHAQHLPGMQLEEAEVERRLDACLDAVELNYLLTRGKGWDQVQNWAETLSGGEKQRLAMARLLFHHPTYAILDECTSAVSADGEAKLYDECKKAGITMLSIAHRPALKKFHNMVIHFDGSQAGQGWRLEQIEHD</sequence>
<evidence type="ECO:0000256" key="4">
    <source>
        <dbReference type="ARBA" id="ARBA00022741"/>
    </source>
</evidence>
<dbReference type="PANTHER" id="PTHR11384">
    <property type="entry name" value="ATP-BINDING CASSETTE, SUB-FAMILY D MEMBER"/>
    <property type="match status" value="1"/>
</dbReference>
<keyword evidence="6 8" id="KW-1133">Transmembrane helix</keyword>
<dbReference type="GO" id="GO:0015910">
    <property type="term" value="P:long-chain fatty acid import into peroxisome"/>
    <property type="evidence" value="ECO:0007669"/>
    <property type="project" value="TreeGrafter"/>
</dbReference>
<dbReference type="PANTHER" id="PTHR11384:SF67">
    <property type="entry name" value="ATP-BINDING CASSETTE SUB-FAMILY D MEMBER 1"/>
    <property type="match status" value="1"/>
</dbReference>
<protein>
    <recommendedName>
        <fullName evidence="9">ABC transporter domain-containing protein</fullName>
    </recommendedName>
</protein>
<dbReference type="Pfam" id="PF06472">
    <property type="entry name" value="ABC_membrane_2"/>
    <property type="match status" value="1"/>
</dbReference>
<dbReference type="InterPro" id="IPR050835">
    <property type="entry name" value="ABC_transporter_sub-D"/>
</dbReference>
<dbReference type="EMBL" id="JALJOV010000137">
    <property type="protein sequence ID" value="KAK9866731.1"/>
    <property type="molecule type" value="Genomic_DNA"/>
</dbReference>
<dbReference type="GO" id="GO:0042760">
    <property type="term" value="P:very long-chain fatty acid catabolic process"/>
    <property type="evidence" value="ECO:0007669"/>
    <property type="project" value="TreeGrafter"/>
</dbReference>
<dbReference type="Pfam" id="PF00005">
    <property type="entry name" value="ABC_tran"/>
    <property type="match status" value="1"/>
</dbReference>
<comment type="caution">
    <text evidence="10">The sequence shown here is derived from an EMBL/GenBank/DDBJ whole genome shotgun (WGS) entry which is preliminary data.</text>
</comment>
<comment type="similarity">
    <text evidence="1">Belongs to the ABC transporter superfamily. ABCD family. Peroxisomal fatty acyl CoA transporter (TC 3.A.1.203) subfamily.</text>
</comment>
<evidence type="ECO:0000256" key="6">
    <source>
        <dbReference type="ARBA" id="ARBA00022989"/>
    </source>
</evidence>
<dbReference type="InterPro" id="IPR003439">
    <property type="entry name" value="ABC_transporter-like_ATP-bd"/>
</dbReference>
<keyword evidence="2" id="KW-0813">Transport</keyword>
<keyword evidence="7 8" id="KW-0472">Membrane</keyword>
<proteinExistence type="inferred from homology"/>
<feature type="domain" description="ABC transporter" evidence="9">
    <location>
        <begin position="445"/>
        <end position="682"/>
    </location>
</feature>
<dbReference type="Gene3D" id="3.40.50.300">
    <property type="entry name" value="P-loop containing nucleotide triphosphate hydrolases"/>
    <property type="match status" value="1"/>
</dbReference>
<evidence type="ECO:0000256" key="5">
    <source>
        <dbReference type="ARBA" id="ARBA00022840"/>
    </source>
</evidence>
<evidence type="ECO:0000256" key="7">
    <source>
        <dbReference type="ARBA" id="ARBA00023136"/>
    </source>
</evidence>
<dbReference type="GO" id="GO:0016887">
    <property type="term" value="F:ATP hydrolysis activity"/>
    <property type="evidence" value="ECO:0007669"/>
    <property type="project" value="InterPro"/>
</dbReference>
<dbReference type="CDD" id="cd03223">
    <property type="entry name" value="ABCD_peroxisomal_ALDP"/>
    <property type="match status" value="1"/>
</dbReference>
<evidence type="ECO:0000313" key="11">
    <source>
        <dbReference type="Proteomes" id="UP001485043"/>
    </source>
</evidence>
<name>A0AAW1TE53_9CHLO</name>
<keyword evidence="4" id="KW-0547">Nucleotide-binding</keyword>
<evidence type="ECO:0000259" key="9">
    <source>
        <dbReference type="PROSITE" id="PS50893"/>
    </source>
</evidence>
<dbReference type="PROSITE" id="PS50893">
    <property type="entry name" value="ABC_TRANSPORTER_2"/>
    <property type="match status" value="1"/>
</dbReference>
<dbReference type="InterPro" id="IPR011527">
    <property type="entry name" value="ABC1_TM_dom"/>
</dbReference>
<keyword evidence="3 8" id="KW-0812">Transmembrane</keyword>
<dbReference type="InterPro" id="IPR017871">
    <property type="entry name" value="ABC_transporter-like_CS"/>
</dbReference>
<dbReference type="GO" id="GO:0006635">
    <property type="term" value="P:fatty acid beta-oxidation"/>
    <property type="evidence" value="ECO:0007669"/>
    <property type="project" value="TreeGrafter"/>
</dbReference>
<gene>
    <name evidence="10" type="ORF">WJX84_000820</name>
</gene>
<reference evidence="10 11" key="1">
    <citation type="journal article" date="2024" name="Nat. Commun.">
        <title>Phylogenomics reveals the evolutionary origins of lichenization in chlorophyte algae.</title>
        <authorList>
            <person name="Puginier C."/>
            <person name="Libourel C."/>
            <person name="Otte J."/>
            <person name="Skaloud P."/>
            <person name="Haon M."/>
            <person name="Grisel S."/>
            <person name="Petersen M."/>
            <person name="Berrin J.G."/>
            <person name="Delaux P.M."/>
            <person name="Dal Grande F."/>
            <person name="Keller J."/>
        </authorList>
    </citation>
    <scope>NUCLEOTIDE SEQUENCE [LARGE SCALE GENOMIC DNA]</scope>
    <source>
        <strain evidence="10 11">SAG 2523</strain>
    </source>
</reference>
<dbReference type="InterPro" id="IPR003593">
    <property type="entry name" value="AAA+_ATPase"/>
</dbReference>
<keyword evidence="5" id="KW-0067">ATP-binding</keyword>
<keyword evidence="11" id="KW-1185">Reference proteome</keyword>
<dbReference type="GO" id="GO:0005778">
    <property type="term" value="C:peroxisomal membrane"/>
    <property type="evidence" value="ECO:0007669"/>
    <property type="project" value="TreeGrafter"/>
</dbReference>
<dbReference type="PROSITE" id="PS00211">
    <property type="entry name" value="ABC_TRANSPORTER_1"/>
    <property type="match status" value="1"/>
</dbReference>
<evidence type="ECO:0000313" key="10">
    <source>
        <dbReference type="EMBL" id="KAK9866731.1"/>
    </source>
</evidence>